<accession>A0AAD1GZW3</accession>
<dbReference type="Pfam" id="PF14690">
    <property type="entry name" value="Zn_ribbon_ISL3"/>
    <property type="match status" value="1"/>
</dbReference>
<feature type="domain" description="Transposase IS204/IS1001/IS1096/IS1165 zinc-finger" evidence="2">
    <location>
        <begin position="51"/>
        <end position="96"/>
    </location>
</feature>
<dbReference type="InterPro" id="IPR047951">
    <property type="entry name" value="Transpos_ISL3"/>
</dbReference>
<reference evidence="3 4" key="1">
    <citation type="submission" date="2019-12" db="EMBL/GenBank/DDBJ databases">
        <title>Complete genome sequence of Mycolicibacterium xenopi str. JCM15661T.</title>
        <authorList>
            <person name="Yoshida M."/>
            <person name="Fukano H."/>
            <person name="Asakura T."/>
            <person name="Hoshino Y."/>
        </authorList>
    </citation>
    <scope>NUCLEOTIDE SEQUENCE [LARGE SCALE GENOMIC DNA]</scope>
    <source>
        <strain evidence="3 4">JCM 15661T</strain>
    </source>
</reference>
<evidence type="ECO:0000259" key="1">
    <source>
        <dbReference type="Pfam" id="PF13542"/>
    </source>
</evidence>
<dbReference type="KEGG" id="mxe:MYXE_23090"/>
<feature type="domain" description="Transposase IS204/IS1001/IS1096/IS1165 helix-turn-helix" evidence="1">
    <location>
        <begin position="102"/>
        <end position="146"/>
    </location>
</feature>
<evidence type="ECO:0000259" key="2">
    <source>
        <dbReference type="Pfam" id="PF14690"/>
    </source>
</evidence>
<dbReference type="InterPro" id="IPR029261">
    <property type="entry name" value="Transposase_Znf"/>
</dbReference>
<dbReference type="PANTHER" id="PTHR33498">
    <property type="entry name" value="TRANSPOSASE FOR INSERTION SEQUENCE ELEMENT IS1557"/>
    <property type="match status" value="1"/>
</dbReference>
<dbReference type="InterPro" id="IPR032877">
    <property type="entry name" value="Transposase_HTH"/>
</dbReference>
<dbReference type="EMBL" id="AP022314">
    <property type="protein sequence ID" value="BBU22519.1"/>
    <property type="molecule type" value="Genomic_DNA"/>
</dbReference>
<evidence type="ECO:0000313" key="4">
    <source>
        <dbReference type="Proteomes" id="UP000464624"/>
    </source>
</evidence>
<organism evidence="3 4">
    <name type="scientific">Mycobacterium xenopi</name>
    <dbReference type="NCBI Taxonomy" id="1789"/>
    <lineage>
        <taxon>Bacteria</taxon>
        <taxon>Bacillati</taxon>
        <taxon>Actinomycetota</taxon>
        <taxon>Actinomycetes</taxon>
        <taxon>Mycobacteriales</taxon>
        <taxon>Mycobacteriaceae</taxon>
        <taxon>Mycobacterium</taxon>
    </lineage>
</organism>
<evidence type="ECO:0008006" key="5">
    <source>
        <dbReference type="Google" id="ProtNLM"/>
    </source>
</evidence>
<dbReference type="Pfam" id="PF13542">
    <property type="entry name" value="HTH_Tnp_ISL3"/>
    <property type="match status" value="1"/>
</dbReference>
<protein>
    <recommendedName>
        <fullName evidence="5">Transposase</fullName>
    </recommendedName>
</protein>
<proteinExistence type="predicted"/>
<dbReference type="PANTHER" id="PTHR33498:SF1">
    <property type="entry name" value="TRANSPOSASE FOR INSERTION SEQUENCE ELEMENT IS1557"/>
    <property type="match status" value="1"/>
</dbReference>
<dbReference type="Proteomes" id="UP000464624">
    <property type="component" value="Chromosome"/>
</dbReference>
<sequence length="157" mass="17374">MRKSRVFATVLGGQDMVIDDVMIETETSRGKRPVSSEVLVFAVRPKANQASRCSRCRKRCPGYDGGDGIRRWRTLDLGTTKAYLQAAAPRVTCPQHGVVVAHVPWARPGARHTWAFEDTCAWLAAHAAISVVAVFLRVAWRTIAAIELRPGAWCMSR</sequence>
<dbReference type="AlphaFoldDB" id="A0AAD1GZW3"/>
<gene>
    <name evidence="3" type="ORF">MYXE_23090</name>
</gene>
<name>A0AAD1GZW3_MYCXE</name>
<dbReference type="RefSeq" id="WP_197904896.1">
    <property type="nucleotide sequence ID" value="NZ_AP022314.1"/>
</dbReference>
<evidence type="ECO:0000313" key="3">
    <source>
        <dbReference type="EMBL" id="BBU22519.1"/>
    </source>
</evidence>